<gene>
    <name evidence="1" type="ORF">scyTo_0026285</name>
</gene>
<organism evidence="1 2">
    <name type="scientific">Scyliorhinus torazame</name>
    <name type="common">Cloudy catshark</name>
    <name type="synonym">Catulus torazame</name>
    <dbReference type="NCBI Taxonomy" id="75743"/>
    <lineage>
        <taxon>Eukaryota</taxon>
        <taxon>Metazoa</taxon>
        <taxon>Chordata</taxon>
        <taxon>Craniata</taxon>
        <taxon>Vertebrata</taxon>
        <taxon>Chondrichthyes</taxon>
        <taxon>Elasmobranchii</taxon>
        <taxon>Galeomorphii</taxon>
        <taxon>Galeoidea</taxon>
        <taxon>Carcharhiniformes</taxon>
        <taxon>Scyliorhinidae</taxon>
        <taxon>Scyliorhinus</taxon>
    </lineage>
</organism>
<keyword evidence="2" id="KW-1185">Reference proteome</keyword>
<name>A0A401QJU8_SCYTO</name>
<comment type="caution">
    <text evidence="1">The sequence shown here is derived from an EMBL/GenBank/DDBJ whole genome shotgun (WGS) entry which is preliminary data.</text>
</comment>
<feature type="non-terminal residue" evidence="1">
    <location>
        <position position="1"/>
    </location>
</feature>
<evidence type="ECO:0000313" key="1">
    <source>
        <dbReference type="EMBL" id="GCB85632.1"/>
    </source>
</evidence>
<proteinExistence type="predicted"/>
<dbReference type="EMBL" id="BFAA01178695">
    <property type="protein sequence ID" value="GCB85632.1"/>
    <property type="molecule type" value="Genomic_DNA"/>
</dbReference>
<protein>
    <submittedName>
        <fullName evidence="1">Uncharacterized protein</fullName>
    </submittedName>
</protein>
<accession>A0A401QJU8</accession>
<evidence type="ECO:0000313" key="2">
    <source>
        <dbReference type="Proteomes" id="UP000288216"/>
    </source>
</evidence>
<sequence length="83" mass="9396">RHLELVEVSELDRYNRSLVNGGRALKYIGAAVVDRVDGWPDQEQQLERWVFKVRGKKNGGECQGDIARPTVPRATVAFLNAKF</sequence>
<reference evidence="1 2" key="1">
    <citation type="journal article" date="2018" name="Nat. Ecol. Evol.">
        <title>Shark genomes provide insights into elasmobranch evolution and the origin of vertebrates.</title>
        <authorList>
            <person name="Hara Y"/>
            <person name="Yamaguchi K"/>
            <person name="Onimaru K"/>
            <person name="Kadota M"/>
            <person name="Koyanagi M"/>
            <person name="Keeley SD"/>
            <person name="Tatsumi K"/>
            <person name="Tanaka K"/>
            <person name="Motone F"/>
            <person name="Kageyama Y"/>
            <person name="Nozu R"/>
            <person name="Adachi N"/>
            <person name="Nishimura O"/>
            <person name="Nakagawa R"/>
            <person name="Tanegashima C"/>
            <person name="Kiyatake I"/>
            <person name="Matsumoto R"/>
            <person name="Murakumo K"/>
            <person name="Nishida K"/>
            <person name="Terakita A"/>
            <person name="Kuratani S"/>
            <person name="Sato K"/>
            <person name="Hyodo S Kuraku.S."/>
        </authorList>
    </citation>
    <scope>NUCLEOTIDE SEQUENCE [LARGE SCALE GENOMIC DNA]</scope>
</reference>
<dbReference type="Proteomes" id="UP000288216">
    <property type="component" value="Unassembled WGS sequence"/>
</dbReference>
<dbReference type="AlphaFoldDB" id="A0A401QJU8"/>